<dbReference type="EMBL" id="SUPK01000002">
    <property type="protein sequence ID" value="TJY43551.1"/>
    <property type="molecule type" value="Genomic_DNA"/>
</dbReference>
<dbReference type="GO" id="GO:0016020">
    <property type="term" value="C:membrane"/>
    <property type="evidence" value="ECO:0007669"/>
    <property type="project" value="UniProtKB-SubCell"/>
</dbReference>
<name>A0A4U0FFC5_9BACL</name>
<reference evidence="7 8" key="1">
    <citation type="submission" date="2019-04" db="EMBL/GenBank/DDBJ databases">
        <title>Cohnella sp. nov., isolated from soil.</title>
        <authorList>
            <person name="Kim W."/>
        </authorList>
    </citation>
    <scope>NUCLEOTIDE SEQUENCE [LARGE SCALE GENOMIC DNA]</scope>
    <source>
        <strain evidence="7 8">CAU 1483</strain>
    </source>
</reference>
<feature type="transmembrane region" description="Helical" evidence="6">
    <location>
        <begin position="5"/>
        <end position="23"/>
    </location>
</feature>
<dbReference type="InterPro" id="IPR006480">
    <property type="entry name" value="Phage_holin_4_1"/>
</dbReference>
<accession>A0A4U0FFC5</accession>
<comment type="caution">
    <text evidence="7">The sequence shown here is derived from an EMBL/GenBank/DDBJ whole genome shotgun (WGS) entry which is preliminary data.</text>
</comment>
<evidence type="ECO:0000256" key="5">
    <source>
        <dbReference type="ARBA" id="ARBA00023600"/>
    </source>
</evidence>
<evidence type="ECO:0000256" key="4">
    <source>
        <dbReference type="ARBA" id="ARBA00023136"/>
    </source>
</evidence>
<dbReference type="Pfam" id="PF05105">
    <property type="entry name" value="Phage_holin_4_1"/>
    <property type="match status" value="1"/>
</dbReference>
<evidence type="ECO:0000256" key="2">
    <source>
        <dbReference type="ARBA" id="ARBA00022692"/>
    </source>
</evidence>
<organism evidence="7 8">
    <name type="scientific">Cohnella pontilimi</name>
    <dbReference type="NCBI Taxonomy" id="2564100"/>
    <lineage>
        <taxon>Bacteria</taxon>
        <taxon>Bacillati</taxon>
        <taxon>Bacillota</taxon>
        <taxon>Bacilli</taxon>
        <taxon>Bacillales</taxon>
        <taxon>Paenibacillaceae</taxon>
        <taxon>Cohnella</taxon>
    </lineage>
</organism>
<evidence type="ECO:0000313" key="8">
    <source>
        <dbReference type="Proteomes" id="UP000309673"/>
    </source>
</evidence>
<gene>
    <name evidence="7" type="ORF">E5161_06670</name>
</gene>
<dbReference type="NCBIfam" id="TIGR01593">
    <property type="entry name" value="holin_tox_secr"/>
    <property type="match status" value="1"/>
</dbReference>
<keyword evidence="4 6" id="KW-0472">Membrane</keyword>
<dbReference type="Proteomes" id="UP000309673">
    <property type="component" value="Unassembled WGS sequence"/>
</dbReference>
<evidence type="ECO:0000256" key="1">
    <source>
        <dbReference type="ARBA" id="ARBA00004141"/>
    </source>
</evidence>
<dbReference type="AlphaFoldDB" id="A0A4U0FFC5"/>
<comment type="subcellular location">
    <subcellularLocation>
        <location evidence="1">Membrane</location>
        <topology evidence="1">Multi-pass membrane protein</topology>
    </subcellularLocation>
</comment>
<comment type="similarity">
    <text evidence="5">Belongs to the bacteriophage holin family. Cp-1 holin subfamily.</text>
</comment>
<evidence type="ECO:0000256" key="3">
    <source>
        <dbReference type="ARBA" id="ARBA00022989"/>
    </source>
</evidence>
<protein>
    <submittedName>
        <fullName evidence="7">Phage holin family protein</fullName>
    </submittedName>
</protein>
<dbReference type="OrthoDB" id="88184at2"/>
<sequence length="129" mass="13778">MQLHAASAVVILGGAINFAFGIWPEALTLLVFVMGLDYISGVLAAVKSGDGLNSNIGFWGLAKKGLTLLVIMLSHRIDVLLGMNLVMGGAISFYLVNELLSVVENCGELGIPIPDNVRRIVQILRDKTD</sequence>
<keyword evidence="2 6" id="KW-0812">Transmembrane</keyword>
<proteinExistence type="inferred from homology"/>
<dbReference type="RefSeq" id="WP_136776912.1">
    <property type="nucleotide sequence ID" value="NZ_SUPK01000002.1"/>
</dbReference>
<keyword evidence="8" id="KW-1185">Reference proteome</keyword>
<evidence type="ECO:0000313" key="7">
    <source>
        <dbReference type="EMBL" id="TJY43551.1"/>
    </source>
</evidence>
<evidence type="ECO:0000256" key="6">
    <source>
        <dbReference type="SAM" id="Phobius"/>
    </source>
</evidence>
<keyword evidence="3 6" id="KW-1133">Transmembrane helix</keyword>